<reference evidence="1 2" key="1">
    <citation type="journal article" date="2018" name="Front. Plant Sci.">
        <title>Red Clover (Trifolium pratense) and Zigzag Clover (T. medium) - A Picture of Genomic Similarities and Differences.</title>
        <authorList>
            <person name="Dluhosova J."/>
            <person name="Istvanek J."/>
            <person name="Nedelnik J."/>
            <person name="Repkova J."/>
        </authorList>
    </citation>
    <scope>NUCLEOTIDE SEQUENCE [LARGE SCALE GENOMIC DNA]</scope>
    <source>
        <strain evidence="2">cv. 10/8</strain>
        <tissue evidence="1">Leaf</tissue>
    </source>
</reference>
<protein>
    <submittedName>
        <fullName evidence="1">Uncharacterized protein</fullName>
    </submittedName>
</protein>
<proteinExistence type="predicted"/>
<dbReference type="Proteomes" id="UP000265520">
    <property type="component" value="Unassembled WGS sequence"/>
</dbReference>
<evidence type="ECO:0000313" key="2">
    <source>
        <dbReference type="Proteomes" id="UP000265520"/>
    </source>
</evidence>
<comment type="caution">
    <text evidence="1">The sequence shown here is derived from an EMBL/GenBank/DDBJ whole genome shotgun (WGS) entry which is preliminary data.</text>
</comment>
<sequence length="134" mass="14782">MSISRPEDFFVLEHLEDKYDVPILSEWENFPEAMVISGGGFNKHTIGSVKRKFEELIDASSNMNATLDKTKSGSLPLAFYMEELPGGSSNAQILLLVRADMANFEVRRVLVDPAAMWTSCTPTSSKLCSSTSVT</sequence>
<keyword evidence="2" id="KW-1185">Reference proteome</keyword>
<gene>
    <name evidence="1" type="ORF">A2U01_0002264</name>
</gene>
<name>A0A392M2B1_9FABA</name>
<accession>A0A392M2B1</accession>
<organism evidence="1 2">
    <name type="scientific">Trifolium medium</name>
    <dbReference type="NCBI Taxonomy" id="97028"/>
    <lineage>
        <taxon>Eukaryota</taxon>
        <taxon>Viridiplantae</taxon>
        <taxon>Streptophyta</taxon>
        <taxon>Embryophyta</taxon>
        <taxon>Tracheophyta</taxon>
        <taxon>Spermatophyta</taxon>
        <taxon>Magnoliopsida</taxon>
        <taxon>eudicotyledons</taxon>
        <taxon>Gunneridae</taxon>
        <taxon>Pentapetalae</taxon>
        <taxon>rosids</taxon>
        <taxon>fabids</taxon>
        <taxon>Fabales</taxon>
        <taxon>Fabaceae</taxon>
        <taxon>Papilionoideae</taxon>
        <taxon>50 kb inversion clade</taxon>
        <taxon>NPAAA clade</taxon>
        <taxon>Hologalegina</taxon>
        <taxon>IRL clade</taxon>
        <taxon>Trifolieae</taxon>
        <taxon>Trifolium</taxon>
    </lineage>
</organism>
<evidence type="ECO:0000313" key="1">
    <source>
        <dbReference type="EMBL" id="MCH81477.1"/>
    </source>
</evidence>
<dbReference type="EMBL" id="LXQA010002347">
    <property type="protein sequence ID" value="MCH81477.1"/>
    <property type="molecule type" value="Genomic_DNA"/>
</dbReference>
<dbReference type="AlphaFoldDB" id="A0A392M2B1"/>